<dbReference type="EMBL" id="JASNQZ010000008">
    <property type="protein sequence ID" value="KAL0954194.1"/>
    <property type="molecule type" value="Genomic_DNA"/>
</dbReference>
<proteinExistence type="predicted"/>
<sequence>MDPALNKIWHTVPTLEPLFKLFPRSSWGVWESKEVMVDEDDPDDRESFYIKQFEFSRPLRCNRDWARLRFYAARVHSLTHYHDAYNQPDWAVSKDAFVDFHEGCPSNVFPRLKEFTWKDYRGSAISYAPIFLVSSLSKLSIDIKCNSPATIKQMNELAPRIYELCPNLRSLSIPPLRSVTIRNVRDICPDTLTQLGYLPGLEALSLAFPSEKALNLPQQPSFFSSLRSLEFFAYKTTSALSLLAAISSRGLTTLQLTVTQQSCSLALLHKLCQAVARFPNLSHLSIVFARTGEPESVKASQKSIAPLRSLKKLLSLTIEATALQLDDATLHAIATAFPSLTKLAVIPLGDDQSDRWTSSVTMAGLNSLAEGCPNLRDLSIIFDARASPRAIEPNSTKSNLSLTYLNTGNSPADDPEVLTRFLTSCFPNLQKIRTWFQPRFLGAGAGDLSEEQQCWDEVLRSVTGVGLEWDGESFKARRGRHLCM</sequence>
<dbReference type="PANTHER" id="PTHR16134">
    <property type="entry name" value="F-BOX/TPR REPEAT PROTEIN POF3"/>
    <property type="match status" value="1"/>
</dbReference>
<gene>
    <name evidence="1" type="ORF">HGRIS_005322</name>
</gene>
<dbReference type="Proteomes" id="UP001556367">
    <property type="component" value="Unassembled WGS sequence"/>
</dbReference>
<organism evidence="1 2">
    <name type="scientific">Hohenbuehelia grisea</name>
    <dbReference type="NCBI Taxonomy" id="104357"/>
    <lineage>
        <taxon>Eukaryota</taxon>
        <taxon>Fungi</taxon>
        <taxon>Dikarya</taxon>
        <taxon>Basidiomycota</taxon>
        <taxon>Agaricomycotina</taxon>
        <taxon>Agaricomycetes</taxon>
        <taxon>Agaricomycetidae</taxon>
        <taxon>Agaricales</taxon>
        <taxon>Pleurotineae</taxon>
        <taxon>Pleurotaceae</taxon>
        <taxon>Hohenbuehelia</taxon>
    </lineage>
</organism>
<comment type="caution">
    <text evidence="1">The sequence shown here is derived from an EMBL/GenBank/DDBJ whole genome shotgun (WGS) entry which is preliminary data.</text>
</comment>
<keyword evidence="2" id="KW-1185">Reference proteome</keyword>
<reference evidence="2" key="1">
    <citation type="submission" date="2024-06" db="EMBL/GenBank/DDBJ databases">
        <title>Multi-omics analyses provide insights into the biosynthesis of the anticancer antibiotic pleurotin in Hohenbuehelia grisea.</title>
        <authorList>
            <person name="Weaver J.A."/>
            <person name="Alberti F."/>
        </authorList>
    </citation>
    <scope>NUCLEOTIDE SEQUENCE [LARGE SCALE GENOMIC DNA]</scope>
    <source>
        <strain evidence="2">T-177</strain>
    </source>
</reference>
<evidence type="ECO:0000313" key="1">
    <source>
        <dbReference type="EMBL" id="KAL0954194.1"/>
    </source>
</evidence>
<protein>
    <submittedName>
        <fullName evidence="1">Uncharacterized protein</fullName>
    </submittedName>
</protein>
<dbReference type="Gene3D" id="3.80.10.10">
    <property type="entry name" value="Ribonuclease Inhibitor"/>
    <property type="match status" value="1"/>
</dbReference>
<dbReference type="PANTHER" id="PTHR16134:SF119">
    <property type="entry name" value="AT02038P-RELATED"/>
    <property type="match status" value="1"/>
</dbReference>
<accession>A0ABR3JEQ6</accession>
<dbReference type="SUPFAM" id="SSF52047">
    <property type="entry name" value="RNI-like"/>
    <property type="match status" value="1"/>
</dbReference>
<name>A0ABR3JEQ6_9AGAR</name>
<evidence type="ECO:0000313" key="2">
    <source>
        <dbReference type="Proteomes" id="UP001556367"/>
    </source>
</evidence>
<dbReference type="InterPro" id="IPR032675">
    <property type="entry name" value="LRR_dom_sf"/>
</dbReference>